<feature type="region of interest" description="Disordered" evidence="1">
    <location>
        <begin position="1"/>
        <end position="56"/>
    </location>
</feature>
<reference evidence="3" key="1">
    <citation type="journal article" date="2019" name="Int. J. Syst. Evol. Microbiol.">
        <title>The Global Catalogue of Microorganisms (GCM) 10K type strain sequencing project: providing services to taxonomists for standard genome sequencing and annotation.</title>
        <authorList>
            <consortium name="The Broad Institute Genomics Platform"/>
            <consortium name="The Broad Institute Genome Sequencing Center for Infectious Disease"/>
            <person name="Wu L."/>
            <person name="Ma J."/>
        </authorList>
    </citation>
    <scope>NUCLEOTIDE SEQUENCE [LARGE SCALE GENOMIC DNA]</scope>
    <source>
        <strain evidence="3">JCM 4376</strain>
    </source>
</reference>
<evidence type="ECO:0000313" key="3">
    <source>
        <dbReference type="Proteomes" id="UP000660675"/>
    </source>
</evidence>
<sequence>MNGAMPATMNSGQGAESRSGRKGSMNATGSRVADGPGSATAVTAPVSPMGKCTTPAPAVRGAVKIVPLPPKGA</sequence>
<evidence type="ECO:0000256" key="1">
    <source>
        <dbReference type="SAM" id="MobiDB-lite"/>
    </source>
</evidence>
<name>A0ABQ2W3W1_9ACTN</name>
<proteinExistence type="predicted"/>
<protein>
    <submittedName>
        <fullName evidence="2">Uncharacterized protein</fullName>
    </submittedName>
</protein>
<dbReference type="Proteomes" id="UP000660675">
    <property type="component" value="Unassembled WGS sequence"/>
</dbReference>
<evidence type="ECO:0000313" key="2">
    <source>
        <dbReference type="EMBL" id="GGV90662.1"/>
    </source>
</evidence>
<gene>
    <name evidence="2" type="ORF">GCM10015535_47200</name>
</gene>
<comment type="caution">
    <text evidence="2">The sequence shown here is derived from an EMBL/GenBank/DDBJ whole genome shotgun (WGS) entry which is preliminary data.</text>
</comment>
<dbReference type="EMBL" id="BMTF01000017">
    <property type="protein sequence ID" value="GGV90662.1"/>
    <property type="molecule type" value="Genomic_DNA"/>
</dbReference>
<keyword evidence="3" id="KW-1185">Reference proteome</keyword>
<accession>A0ABQ2W3W1</accession>
<organism evidence="2 3">
    <name type="scientific">Streptomyces gelaticus</name>
    <dbReference type="NCBI Taxonomy" id="285446"/>
    <lineage>
        <taxon>Bacteria</taxon>
        <taxon>Bacillati</taxon>
        <taxon>Actinomycetota</taxon>
        <taxon>Actinomycetes</taxon>
        <taxon>Kitasatosporales</taxon>
        <taxon>Streptomycetaceae</taxon>
        <taxon>Streptomyces</taxon>
    </lineage>
</organism>